<accession>A0A7W9ZD69</accession>
<keyword evidence="1" id="KW-0472">Membrane</keyword>
<protein>
    <submittedName>
        <fullName evidence="2">Uncharacterized protein</fullName>
    </submittedName>
</protein>
<comment type="caution">
    <text evidence="2">The sequence shown here is derived from an EMBL/GenBank/DDBJ whole genome shotgun (WGS) entry which is preliminary data.</text>
</comment>
<name>A0A7W9ZD69_NOVIT</name>
<evidence type="ECO:0000256" key="1">
    <source>
        <dbReference type="SAM" id="Phobius"/>
    </source>
</evidence>
<keyword evidence="3" id="KW-1185">Reference proteome</keyword>
<dbReference type="AlphaFoldDB" id="A0A7W9ZD69"/>
<gene>
    <name evidence="2" type="ORF">FHS48_000566</name>
</gene>
<evidence type="ECO:0000313" key="3">
    <source>
        <dbReference type="Proteomes" id="UP000544872"/>
    </source>
</evidence>
<evidence type="ECO:0000313" key="2">
    <source>
        <dbReference type="EMBL" id="MBB6209185.1"/>
    </source>
</evidence>
<reference evidence="2 3" key="1">
    <citation type="submission" date="2020-08" db="EMBL/GenBank/DDBJ databases">
        <title>Genomic Encyclopedia of Type Strains, Phase IV (KMG-IV): sequencing the most valuable type-strain genomes for metagenomic binning, comparative biology and taxonomic classification.</title>
        <authorList>
            <person name="Goeker M."/>
        </authorList>
    </citation>
    <scope>NUCLEOTIDE SEQUENCE [LARGE SCALE GENOMIC DNA]</scope>
    <source>
        <strain evidence="2 3">DSM 11590</strain>
    </source>
</reference>
<proteinExistence type="predicted"/>
<dbReference type="RefSeq" id="WP_184261176.1">
    <property type="nucleotide sequence ID" value="NZ_JACIIX010000001.1"/>
</dbReference>
<dbReference type="EMBL" id="JACIIX010000001">
    <property type="protein sequence ID" value="MBB6209185.1"/>
    <property type="molecule type" value="Genomic_DNA"/>
</dbReference>
<organism evidence="2 3">
    <name type="scientific">Novispirillum itersonii</name>
    <name type="common">Aquaspirillum itersonii</name>
    <dbReference type="NCBI Taxonomy" id="189"/>
    <lineage>
        <taxon>Bacteria</taxon>
        <taxon>Pseudomonadati</taxon>
        <taxon>Pseudomonadota</taxon>
        <taxon>Alphaproteobacteria</taxon>
        <taxon>Rhodospirillales</taxon>
        <taxon>Novispirillaceae</taxon>
        <taxon>Novispirillum</taxon>
    </lineage>
</organism>
<sequence>MQNYETLITLTVILVSAAVVGVAVWRDRMPPELGKIWHFPWRPLAAVAILAILLALAHLVTLLSGRPFSGRL</sequence>
<keyword evidence="1" id="KW-1133">Transmembrane helix</keyword>
<dbReference type="Proteomes" id="UP000544872">
    <property type="component" value="Unassembled WGS sequence"/>
</dbReference>
<feature type="transmembrane region" description="Helical" evidence="1">
    <location>
        <begin position="45"/>
        <end position="63"/>
    </location>
</feature>
<feature type="transmembrane region" description="Helical" evidence="1">
    <location>
        <begin position="7"/>
        <end position="25"/>
    </location>
</feature>
<keyword evidence="1" id="KW-0812">Transmembrane</keyword>